<feature type="transmembrane region" description="Helical" evidence="11">
    <location>
        <begin position="71"/>
        <end position="90"/>
    </location>
</feature>
<evidence type="ECO:0000256" key="7">
    <source>
        <dbReference type="ARBA" id="ARBA00023136"/>
    </source>
</evidence>
<comment type="caution">
    <text evidence="12">The sequence shown here is derived from an EMBL/GenBank/DDBJ whole genome shotgun (WGS) entry which is preliminary data.</text>
</comment>
<keyword evidence="13" id="KW-1185">Reference proteome</keyword>
<keyword evidence="4 11" id="KW-0812">Transmembrane</keyword>
<evidence type="ECO:0000256" key="9">
    <source>
        <dbReference type="ARBA" id="ARBA00023224"/>
    </source>
</evidence>
<dbReference type="Pfam" id="PF02076">
    <property type="entry name" value="STE3"/>
    <property type="match status" value="1"/>
</dbReference>
<feature type="transmembrane region" description="Helical" evidence="11">
    <location>
        <begin position="151"/>
        <end position="177"/>
    </location>
</feature>
<evidence type="ECO:0000256" key="10">
    <source>
        <dbReference type="SAM" id="MobiDB-lite"/>
    </source>
</evidence>
<dbReference type="GO" id="GO:0004933">
    <property type="term" value="F:mating-type a-factor pheromone receptor activity"/>
    <property type="evidence" value="ECO:0007669"/>
    <property type="project" value="InterPro"/>
</dbReference>
<keyword evidence="9" id="KW-0807">Transducer</keyword>
<reference evidence="12" key="1">
    <citation type="submission" date="2020-11" db="EMBL/GenBank/DDBJ databases">
        <authorList>
            <consortium name="DOE Joint Genome Institute"/>
            <person name="Ahrendt S."/>
            <person name="Riley R."/>
            <person name="Andreopoulos W."/>
            <person name="Labutti K."/>
            <person name="Pangilinan J."/>
            <person name="Ruiz-Duenas F.J."/>
            <person name="Barrasa J.M."/>
            <person name="Sanchez-Garcia M."/>
            <person name="Camarero S."/>
            <person name="Miyauchi S."/>
            <person name="Serrano A."/>
            <person name="Linde D."/>
            <person name="Babiker R."/>
            <person name="Drula E."/>
            <person name="Ayuso-Fernandez I."/>
            <person name="Pacheco R."/>
            <person name="Padilla G."/>
            <person name="Ferreira P."/>
            <person name="Barriuso J."/>
            <person name="Kellner H."/>
            <person name="Castanera R."/>
            <person name="Alfaro M."/>
            <person name="Ramirez L."/>
            <person name="Pisabarro A.G."/>
            <person name="Kuo A."/>
            <person name="Tritt A."/>
            <person name="Lipzen A."/>
            <person name="He G."/>
            <person name="Yan M."/>
            <person name="Ng V."/>
            <person name="Cullen D."/>
            <person name="Martin F."/>
            <person name="Rosso M.-N."/>
            <person name="Henrissat B."/>
            <person name="Hibbett D."/>
            <person name="Martinez A.T."/>
            <person name="Grigoriev I.V."/>
        </authorList>
    </citation>
    <scope>NUCLEOTIDE SEQUENCE</scope>
    <source>
        <strain evidence="12">CBS 506.95</strain>
    </source>
</reference>
<feature type="compositionally biased region" description="Low complexity" evidence="10">
    <location>
        <begin position="437"/>
        <end position="455"/>
    </location>
</feature>
<dbReference type="AlphaFoldDB" id="A0A9P6E4W8"/>
<evidence type="ECO:0000313" key="12">
    <source>
        <dbReference type="EMBL" id="KAF9522493.1"/>
    </source>
</evidence>
<feature type="transmembrane region" description="Helical" evidence="11">
    <location>
        <begin position="267"/>
        <end position="286"/>
    </location>
</feature>
<sequence length="473" mass="53513">MLHPEFPPIAFLSAFSLLLPLPWHWRARNIGTLAIIFWLFISNMIYGIDALLWGDNVEVKLKVWCDITTKLLIGANFALPSACLCICIHLEQVASVRLAQSTFADKKRRQLFETFMCFGLPIICMAIHYVVQGHRYDIIEGYGCRPATYFSIPGLFIVWLPPIIMSVVAIVFAGLALRHFMRRRLSFAAHLHASNSALTPSRYLRLMTMAVLQMVWTITATAYTLSFMFITSPLRPWTTWADVHSDWLRVDGFPDILSPPIVRRTFYVLWWLIPVSTFLFVVFFSFGKDAMDEYKKCFSWVQTHILRLNHNSSEKKRTFLVLPSFKKQSIHDLYISKPTPLSSTGSYMTDLPPYETTPSSFSMNNASPTLEDFDEKTLPELPTLSYKQPAAIGSYSDLTPPTPSTMVGTSSPSAFKFALPPTSPQTPAPLTPPPANPRLRPLLLNSSPSPSARPLTYPYFEPSQRYTISSDSS</sequence>
<feature type="transmembrane region" description="Helical" evidence="11">
    <location>
        <begin position="30"/>
        <end position="51"/>
    </location>
</feature>
<gene>
    <name evidence="12" type="ORF">CPB83DRAFT_822758</name>
</gene>
<evidence type="ECO:0000256" key="6">
    <source>
        <dbReference type="ARBA" id="ARBA00023040"/>
    </source>
</evidence>
<dbReference type="PRINTS" id="PR00899">
    <property type="entry name" value="GPCRSTE3"/>
</dbReference>
<comment type="similarity">
    <text evidence="2">Belongs to the G-protein coupled receptor 4 family.</text>
</comment>
<accession>A0A9P6E4W8</accession>
<protein>
    <submittedName>
        <fullName evidence="12">Pheromone A receptor-domain-containing protein</fullName>
    </submittedName>
</protein>
<dbReference type="GO" id="GO:0000750">
    <property type="term" value="P:pheromone-dependent signal transduction involved in conjugation with cellular fusion"/>
    <property type="evidence" value="ECO:0007669"/>
    <property type="project" value="TreeGrafter"/>
</dbReference>
<evidence type="ECO:0000256" key="8">
    <source>
        <dbReference type="ARBA" id="ARBA00023170"/>
    </source>
</evidence>
<feature type="compositionally biased region" description="Pro residues" evidence="10">
    <location>
        <begin position="421"/>
        <end position="436"/>
    </location>
</feature>
<dbReference type="PANTHER" id="PTHR28097:SF1">
    <property type="entry name" value="PHEROMONE A FACTOR RECEPTOR"/>
    <property type="match status" value="1"/>
</dbReference>
<feature type="transmembrane region" description="Helical" evidence="11">
    <location>
        <begin position="6"/>
        <end position="23"/>
    </location>
</feature>
<evidence type="ECO:0000256" key="2">
    <source>
        <dbReference type="ARBA" id="ARBA00011085"/>
    </source>
</evidence>
<evidence type="ECO:0000256" key="11">
    <source>
        <dbReference type="SAM" id="Phobius"/>
    </source>
</evidence>
<feature type="region of interest" description="Disordered" evidence="10">
    <location>
        <begin position="399"/>
        <end position="473"/>
    </location>
</feature>
<keyword evidence="3" id="KW-0589">Pheromone response</keyword>
<dbReference type="CDD" id="cd14966">
    <property type="entry name" value="7tmD_STE3"/>
    <property type="match status" value="1"/>
</dbReference>
<evidence type="ECO:0000256" key="4">
    <source>
        <dbReference type="ARBA" id="ARBA00022692"/>
    </source>
</evidence>
<dbReference type="InterPro" id="IPR001499">
    <property type="entry name" value="GPCR_STE3"/>
</dbReference>
<keyword evidence="8 12" id="KW-0675">Receptor</keyword>
<dbReference type="GO" id="GO:0005886">
    <property type="term" value="C:plasma membrane"/>
    <property type="evidence" value="ECO:0007669"/>
    <property type="project" value="TreeGrafter"/>
</dbReference>
<dbReference type="PRINTS" id="PR00900">
    <property type="entry name" value="PHEROMONEAR"/>
</dbReference>
<keyword evidence="7 11" id="KW-0472">Membrane</keyword>
<comment type="subcellular location">
    <subcellularLocation>
        <location evidence="1">Membrane</location>
        <topology evidence="1">Multi-pass membrane protein</topology>
    </subcellularLocation>
</comment>
<evidence type="ECO:0000256" key="1">
    <source>
        <dbReference type="ARBA" id="ARBA00004141"/>
    </source>
</evidence>
<feature type="transmembrane region" description="Helical" evidence="11">
    <location>
        <begin position="210"/>
        <end position="230"/>
    </location>
</feature>
<evidence type="ECO:0000313" key="13">
    <source>
        <dbReference type="Proteomes" id="UP000807306"/>
    </source>
</evidence>
<evidence type="ECO:0000256" key="3">
    <source>
        <dbReference type="ARBA" id="ARBA00022507"/>
    </source>
</evidence>
<feature type="compositionally biased region" description="Polar residues" evidence="10">
    <location>
        <begin position="399"/>
        <end position="413"/>
    </location>
</feature>
<dbReference type="InterPro" id="IPR001546">
    <property type="entry name" value="GPCR_Pheromne_A_rcpt"/>
</dbReference>
<feature type="transmembrane region" description="Helical" evidence="11">
    <location>
        <begin position="111"/>
        <end position="131"/>
    </location>
</feature>
<dbReference type="OrthoDB" id="2874149at2759"/>
<dbReference type="EMBL" id="MU157943">
    <property type="protein sequence ID" value="KAF9522493.1"/>
    <property type="molecule type" value="Genomic_DNA"/>
</dbReference>
<name>A0A9P6E4W8_9AGAR</name>
<organism evidence="12 13">
    <name type="scientific">Crepidotus variabilis</name>
    <dbReference type="NCBI Taxonomy" id="179855"/>
    <lineage>
        <taxon>Eukaryota</taxon>
        <taxon>Fungi</taxon>
        <taxon>Dikarya</taxon>
        <taxon>Basidiomycota</taxon>
        <taxon>Agaricomycotina</taxon>
        <taxon>Agaricomycetes</taxon>
        <taxon>Agaricomycetidae</taxon>
        <taxon>Agaricales</taxon>
        <taxon>Agaricineae</taxon>
        <taxon>Crepidotaceae</taxon>
        <taxon>Crepidotus</taxon>
    </lineage>
</organism>
<dbReference type="PANTHER" id="PTHR28097">
    <property type="entry name" value="PHEROMONE A FACTOR RECEPTOR"/>
    <property type="match status" value="1"/>
</dbReference>
<evidence type="ECO:0000256" key="5">
    <source>
        <dbReference type="ARBA" id="ARBA00022989"/>
    </source>
</evidence>
<keyword evidence="5 11" id="KW-1133">Transmembrane helix</keyword>
<feature type="compositionally biased region" description="Polar residues" evidence="10">
    <location>
        <begin position="464"/>
        <end position="473"/>
    </location>
</feature>
<proteinExistence type="inferred from homology"/>
<dbReference type="Proteomes" id="UP000807306">
    <property type="component" value="Unassembled WGS sequence"/>
</dbReference>
<keyword evidence="6" id="KW-0297">G-protein coupled receptor</keyword>